<dbReference type="EMBL" id="WWBZ02000073">
    <property type="protein sequence ID" value="KAF4302177.1"/>
    <property type="molecule type" value="Genomic_DNA"/>
</dbReference>
<name>A0A8H4IJ83_9PEZI</name>
<reference evidence="2" key="1">
    <citation type="submission" date="2020-04" db="EMBL/GenBank/DDBJ databases">
        <title>Genome Assembly and Annotation of Botryosphaeria dothidea sdau 11-99, a Latent Pathogen of Apple Fruit Ring Rot in China.</title>
        <authorList>
            <person name="Yu C."/>
            <person name="Diao Y."/>
            <person name="Lu Q."/>
            <person name="Zhao J."/>
            <person name="Cui S."/>
            <person name="Peng C."/>
            <person name="He B."/>
            <person name="Liu H."/>
        </authorList>
    </citation>
    <scope>NUCLEOTIDE SEQUENCE [LARGE SCALE GENOMIC DNA]</scope>
    <source>
        <strain evidence="2">Sdau11-99</strain>
    </source>
</reference>
<organism evidence="2 3">
    <name type="scientific">Botryosphaeria dothidea</name>
    <dbReference type="NCBI Taxonomy" id="55169"/>
    <lineage>
        <taxon>Eukaryota</taxon>
        <taxon>Fungi</taxon>
        <taxon>Dikarya</taxon>
        <taxon>Ascomycota</taxon>
        <taxon>Pezizomycotina</taxon>
        <taxon>Dothideomycetes</taxon>
        <taxon>Dothideomycetes incertae sedis</taxon>
        <taxon>Botryosphaeriales</taxon>
        <taxon>Botryosphaeriaceae</taxon>
        <taxon>Botryosphaeria</taxon>
    </lineage>
</organism>
<keyword evidence="3" id="KW-1185">Reference proteome</keyword>
<sequence>MPNRKNSKKSKTARRNSHQGPRRTGRRPNNNGNLDPALRNGRQQHDNGHGRQRRASNLPSYSSRCSENRHNIYKKQLQSIRKDGMAASDSLKRMISTASDLINAFNSNMDWDPTFQVNCVVSNYSPHTPSSSNAAVSSPPPTAPLSGINPSHHHANILPPAFLPISPISPLTAMGDPHHHQTIQPNFHYALPPPQTLADHPFPRAELFACPHDVDDDEVRCCRSAMSDVQPPLCAVEAAVQHHRLASLGHLRPPTMVPGTPATDVNANAAMMGGRGGADGSCHLGSERSIAMGEENGEVRGGEGQEDYGEQDLFEQEAFCGM</sequence>
<proteinExistence type="predicted"/>
<dbReference type="AlphaFoldDB" id="A0A8H4IJ83"/>
<protein>
    <submittedName>
        <fullName evidence="2">Uncharacterized protein</fullName>
    </submittedName>
</protein>
<dbReference type="Proteomes" id="UP000572817">
    <property type="component" value="Unassembled WGS sequence"/>
</dbReference>
<evidence type="ECO:0000313" key="3">
    <source>
        <dbReference type="Proteomes" id="UP000572817"/>
    </source>
</evidence>
<feature type="compositionally biased region" description="Polar residues" evidence="1">
    <location>
        <begin position="55"/>
        <end position="65"/>
    </location>
</feature>
<evidence type="ECO:0000256" key="1">
    <source>
        <dbReference type="SAM" id="MobiDB-lite"/>
    </source>
</evidence>
<feature type="compositionally biased region" description="Basic residues" evidence="1">
    <location>
        <begin position="1"/>
        <end position="26"/>
    </location>
</feature>
<evidence type="ECO:0000313" key="2">
    <source>
        <dbReference type="EMBL" id="KAF4302177.1"/>
    </source>
</evidence>
<feature type="region of interest" description="Disordered" evidence="1">
    <location>
        <begin position="1"/>
        <end position="68"/>
    </location>
</feature>
<gene>
    <name evidence="2" type="ORF">GTA08_BOTSDO09715</name>
</gene>
<comment type="caution">
    <text evidence="2">The sequence shown here is derived from an EMBL/GenBank/DDBJ whole genome shotgun (WGS) entry which is preliminary data.</text>
</comment>
<feature type="region of interest" description="Disordered" evidence="1">
    <location>
        <begin position="126"/>
        <end position="151"/>
    </location>
</feature>
<accession>A0A8H4IJ83</accession>